<dbReference type="InterPro" id="IPR001356">
    <property type="entry name" value="HD"/>
</dbReference>
<dbReference type="CDD" id="cd00086">
    <property type="entry name" value="homeodomain"/>
    <property type="match status" value="1"/>
</dbReference>
<dbReference type="WBParaSite" id="PTRK_0000088000.1">
    <property type="protein sequence ID" value="PTRK_0000088000.1"/>
    <property type="gene ID" value="PTRK_0000088000"/>
</dbReference>
<dbReference type="Pfam" id="PF00046">
    <property type="entry name" value="Homeodomain"/>
    <property type="match status" value="1"/>
</dbReference>
<sequence length="116" mass="13855">MEPCPVPWEVRKQRLIEKVKAKIRFMEKDMNISIDNDVTKRILEELNGDSIIKKNKNDKGSKNKCLYYHFDKETLRILENFYTKNKYPSTEDIEELSVAINATKDRIRVCYYAKVY</sequence>
<dbReference type="InterPro" id="IPR009057">
    <property type="entry name" value="Homeodomain-like_sf"/>
</dbReference>
<evidence type="ECO:0000259" key="3">
    <source>
        <dbReference type="Pfam" id="PF00046"/>
    </source>
</evidence>
<dbReference type="Gene3D" id="1.10.10.60">
    <property type="entry name" value="Homeodomain-like"/>
    <property type="match status" value="1"/>
</dbReference>
<proteinExistence type="predicted"/>
<organism evidence="4 5">
    <name type="scientific">Parastrongyloides trichosuri</name>
    <name type="common">Possum-specific nematode worm</name>
    <dbReference type="NCBI Taxonomy" id="131310"/>
    <lineage>
        <taxon>Eukaryota</taxon>
        <taxon>Metazoa</taxon>
        <taxon>Ecdysozoa</taxon>
        <taxon>Nematoda</taxon>
        <taxon>Chromadorea</taxon>
        <taxon>Rhabditida</taxon>
        <taxon>Tylenchina</taxon>
        <taxon>Panagrolaimomorpha</taxon>
        <taxon>Strongyloidoidea</taxon>
        <taxon>Strongyloididae</taxon>
        <taxon>Parastrongyloides</taxon>
    </lineage>
</organism>
<dbReference type="SUPFAM" id="SSF46689">
    <property type="entry name" value="Homeodomain-like"/>
    <property type="match status" value="1"/>
</dbReference>
<dbReference type="Proteomes" id="UP000038045">
    <property type="component" value="Unplaced"/>
</dbReference>
<dbReference type="AlphaFoldDB" id="A0A0N4Z1Y4"/>
<evidence type="ECO:0000256" key="2">
    <source>
        <dbReference type="RuleBase" id="RU000682"/>
    </source>
</evidence>
<accession>A0A0N4Z1Y4</accession>
<dbReference type="GO" id="GO:0005634">
    <property type="term" value="C:nucleus"/>
    <property type="evidence" value="ECO:0007669"/>
    <property type="project" value="UniProtKB-SubCell"/>
</dbReference>
<evidence type="ECO:0000313" key="4">
    <source>
        <dbReference type="Proteomes" id="UP000038045"/>
    </source>
</evidence>
<keyword evidence="2" id="KW-0238">DNA-binding</keyword>
<keyword evidence="4" id="KW-1185">Reference proteome</keyword>
<keyword evidence="2" id="KW-0539">Nucleus</keyword>
<feature type="domain" description="Homeobox" evidence="3">
    <location>
        <begin position="69"/>
        <end position="109"/>
    </location>
</feature>
<comment type="subcellular location">
    <subcellularLocation>
        <location evidence="1 2">Nucleus</location>
    </subcellularLocation>
</comment>
<name>A0A0N4Z1Y4_PARTI</name>
<reference evidence="5" key="1">
    <citation type="submission" date="2017-02" db="UniProtKB">
        <authorList>
            <consortium name="WormBaseParasite"/>
        </authorList>
    </citation>
    <scope>IDENTIFICATION</scope>
</reference>
<evidence type="ECO:0000313" key="5">
    <source>
        <dbReference type="WBParaSite" id="PTRK_0000088000.1"/>
    </source>
</evidence>
<evidence type="ECO:0000256" key="1">
    <source>
        <dbReference type="ARBA" id="ARBA00004123"/>
    </source>
</evidence>
<keyword evidence="2" id="KW-0371">Homeobox</keyword>
<dbReference type="GO" id="GO:0003677">
    <property type="term" value="F:DNA binding"/>
    <property type="evidence" value="ECO:0007669"/>
    <property type="project" value="UniProtKB-KW"/>
</dbReference>
<protein>
    <submittedName>
        <fullName evidence="5">Homeobox domain-containing protein</fullName>
    </submittedName>
</protein>